<gene>
    <name evidence="2" type="ORF">Pan189_09870</name>
</gene>
<evidence type="ECO:0000313" key="3">
    <source>
        <dbReference type="Proteomes" id="UP000317318"/>
    </source>
</evidence>
<dbReference type="Proteomes" id="UP000317318">
    <property type="component" value="Chromosome"/>
</dbReference>
<sequence length="173" mass="18594">MKIRSAPISLCRNDLPALLLGATALLVAFAPVKGLAQVVPSYRNYDRGFVARGYQSTGLVNRGFVAGGIQTHGFVSRGYRNPGMQPGFGVNRYNPRGFGTFGVSGYEFRPTPRASRSRSVEDSNRADPAQSTAVLADRAQNREAAVIDTADSPEVFESSRPAAQWSAPGQSDR</sequence>
<dbReference type="AlphaFoldDB" id="A0A517QYA4"/>
<accession>A0A517QYA4</accession>
<evidence type="ECO:0000313" key="2">
    <source>
        <dbReference type="EMBL" id="QDT36627.1"/>
    </source>
</evidence>
<name>A0A517QYA4_9PLAN</name>
<dbReference type="EMBL" id="CP036268">
    <property type="protein sequence ID" value="QDT36627.1"/>
    <property type="molecule type" value="Genomic_DNA"/>
</dbReference>
<keyword evidence="3" id="KW-1185">Reference proteome</keyword>
<reference evidence="2 3" key="1">
    <citation type="submission" date="2019-02" db="EMBL/GenBank/DDBJ databases">
        <title>Deep-cultivation of Planctomycetes and their phenomic and genomic characterization uncovers novel biology.</title>
        <authorList>
            <person name="Wiegand S."/>
            <person name="Jogler M."/>
            <person name="Boedeker C."/>
            <person name="Pinto D."/>
            <person name="Vollmers J."/>
            <person name="Rivas-Marin E."/>
            <person name="Kohn T."/>
            <person name="Peeters S.H."/>
            <person name="Heuer A."/>
            <person name="Rast P."/>
            <person name="Oberbeckmann S."/>
            <person name="Bunk B."/>
            <person name="Jeske O."/>
            <person name="Meyerdierks A."/>
            <person name="Storesund J.E."/>
            <person name="Kallscheuer N."/>
            <person name="Luecker S."/>
            <person name="Lage O.M."/>
            <person name="Pohl T."/>
            <person name="Merkel B.J."/>
            <person name="Hornburger P."/>
            <person name="Mueller R.-W."/>
            <person name="Bruemmer F."/>
            <person name="Labrenz M."/>
            <person name="Spormann A.M."/>
            <person name="Op den Camp H."/>
            <person name="Overmann J."/>
            <person name="Amann R."/>
            <person name="Jetten M.S.M."/>
            <person name="Mascher T."/>
            <person name="Medema M.H."/>
            <person name="Devos D.P."/>
            <person name="Kaster A.-K."/>
            <person name="Ovreas L."/>
            <person name="Rohde M."/>
            <person name="Galperin M.Y."/>
            <person name="Jogler C."/>
        </authorList>
    </citation>
    <scope>NUCLEOTIDE SEQUENCE [LARGE SCALE GENOMIC DNA]</scope>
    <source>
        <strain evidence="2 3">Pan189</strain>
    </source>
</reference>
<organism evidence="2 3">
    <name type="scientific">Stratiformator vulcanicus</name>
    <dbReference type="NCBI Taxonomy" id="2527980"/>
    <lineage>
        <taxon>Bacteria</taxon>
        <taxon>Pseudomonadati</taxon>
        <taxon>Planctomycetota</taxon>
        <taxon>Planctomycetia</taxon>
        <taxon>Planctomycetales</taxon>
        <taxon>Planctomycetaceae</taxon>
        <taxon>Stratiformator</taxon>
    </lineage>
</organism>
<evidence type="ECO:0000256" key="1">
    <source>
        <dbReference type="SAM" id="MobiDB-lite"/>
    </source>
</evidence>
<proteinExistence type="predicted"/>
<feature type="region of interest" description="Disordered" evidence="1">
    <location>
        <begin position="109"/>
        <end position="173"/>
    </location>
</feature>
<protein>
    <submittedName>
        <fullName evidence="2">Uncharacterized protein</fullName>
    </submittedName>
</protein>
<dbReference type="KEGG" id="svp:Pan189_09870"/>